<reference evidence="4" key="1">
    <citation type="submission" date="2021-01" db="EMBL/GenBank/DDBJ databases">
        <authorList>
            <person name="Li R."/>
            <person name="Bekaert M."/>
        </authorList>
    </citation>
    <scope>NUCLEOTIDE SEQUENCE</scope>
    <source>
        <strain evidence="4">Farmed</strain>
    </source>
</reference>
<feature type="compositionally biased region" description="Basic and acidic residues" evidence="1">
    <location>
        <begin position="472"/>
        <end position="483"/>
    </location>
</feature>
<feature type="compositionally biased region" description="Polar residues" evidence="1">
    <location>
        <begin position="484"/>
        <end position="493"/>
    </location>
</feature>
<proteinExistence type="predicted"/>
<dbReference type="PANTHER" id="PTHR12259:SF1">
    <property type="entry name" value="GH21964P"/>
    <property type="match status" value="1"/>
</dbReference>
<dbReference type="AlphaFoldDB" id="A0A812BJU3"/>
<dbReference type="OrthoDB" id="6509831at2759"/>
<feature type="region of interest" description="Disordered" evidence="1">
    <location>
        <begin position="228"/>
        <end position="271"/>
    </location>
</feature>
<evidence type="ECO:0000259" key="3">
    <source>
        <dbReference type="Pfam" id="PF25082"/>
    </source>
</evidence>
<dbReference type="InterPro" id="IPR025974">
    <property type="entry name" value="Mif2/CENP-C_cupin"/>
</dbReference>
<dbReference type="EMBL" id="CAHIKZ030000646">
    <property type="protein sequence ID" value="CAE1231126.1"/>
    <property type="molecule type" value="Genomic_DNA"/>
</dbReference>
<evidence type="ECO:0000313" key="5">
    <source>
        <dbReference type="Proteomes" id="UP000597762"/>
    </source>
</evidence>
<evidence type="ECO:0000313" key="4">
    <source>
        <dbReference type="EMBL" id="CAE1231126.1"/>
    </source>
</evidence>
<dbReference type="SUPFAM" id="SSF51182">
    <property type="entry name" value="RmlC-like cupins"/>
    <property type="match status" value="1"/>
</dbReference>
<feature type="compositionally biased region" description="Low complexity" evidence="1">
    <location>
        <begin position="230"/>
        <end position="243"/>
    </location>
</feature>
<dbReference type="Pfam" id="PF25082">
    <property type="entry name" value="GIPC1_GH2"/>
    <property type="match status" value="1"/>
</dbReference>
<comment type="caution">
    <text evidence="4">The sequence shown here is derived from an EMBL/GenBank/DDBJ whole genome shotgun (WGS) entry which is preliminary data.</text>
</comment>
<feature type="compositionally biased region" description="Basic residues" evidence="1">
    <location>
        <begin position="500"/>
        <end position="536"/>
    </location>
</feature>
<dbReference type="Gene3D" id="2.60.120.10">
    <property type="entry name" value="Jelly Rolls"/>
    <property type="match status" value="1"/>
</dbReference>
<dbReference type="Proteomes" id="UP000597762">
    <property type="component" value="Unassembled WGS sequence"/>
</dbReference>
<feature type="region of interest" description="Disordered" evidence="1">
    <location>
        <begin position="472"/>
        <end position="703"/>
    </location>
</feature>
<feature type="domain" description="Mif2/CENP-C cupin" evidence="2">
    <location>
        <begin position="947"/>
        <end position="1015"/>
    </location>
</feature>
<feature type="compositionally biased region" description="Basic residues" evidence="1">
    <location>
        <begin position="579"/>
        <end position="591"/>
    </location>
</feature>
<dbReference type="CDD" id="cd21180">
    <property type="entry name" value="GH2_GIPC"/>
    <property type="match status" value="1"/>
</dbReference>
<dbReference type="PANTHER" id="PTHR12259">
    <property type="entry name" value="RGS-GAIP INTERACTING PROTEIN GIPC"/>
    <property type="match status" value="1"/>
</dbReference>
<feature type="region of interest" description="Disordered" evidence="1">
    <location>
        <begin position="868"/>
        <end position="901"/>
    </location>
</feature>
<organism evidence="4 5">
    <name type="scientific">Acanthosepion pharaonis</name>
    <name type="common">Pharaoh cuttlefish</name>
    <name type="synonym">Sepia pharaonis</name>
    <dbReference type="NCBI Taxonomy" id="158019"/>
    <lineage>
        <taxon>Eukaryota</taxon>
        <taxon>Metazoa</taxon>
        <taxon>Spiralia</taxon>
        <taxon>Lophotrochozoa</taxon>
        <taxon>Mollusca</taxon>
        <taxon>Cephalopoda</taxon>
        <taxon>Coleoidea</taxon>
        <taxon>Decapodiformes</taxon>
        <taxon>Sepiida</taxon>
        <taxon>Sepiina</taxon>
        <taxon>Sepiidae</taxon>
        <taxon>Acanthosepion</taxon>
    </lineage>
</organism>
<dbReference type="Pfam" id="PF11699">
    <property type="entry name" value="CENP-C_C"/>
    <property type="match status" value="1"/>
</dbReference>
<name>A0A812BJU3_ACAPH</name>
<feature type="compositionally biased region" description="Polar residues" evidence="1">
    <location>
        <begin position="627"/>
        <end position="642"/>
    </location>
</feature>
<feature type="domain" description="GIPC GH2" evidence="3">
    <location>
        <begin position="41"/>
        <end position="114"/>
    </location>
</feature>
<feature type="compositionally biased region" description="Polar residues" evidence="1">
    <location>
        <begin position="373"/>
        <end position="392"/>
    </location>
</feature>
<dbReference type="InterPro" id="IPR017379">
    <property type="entry name" value="GIPC1/2/3"/>
</dbReference>
<dbReference type="InterPro" id="IPR014710">
    <property type="entry name" value="RmlC-like_jellyroll"/>
</dbReference>
<sequence>MLKEIPKGSTFTLRLIEPLKSGFSHIGPPGSSKKSGGIGTGKQTLRLRSKGPATVESVPDAVVNIAIDKINCLLESYMGINDTELAQNIWEIGNKKDNPHDFATAVDESELEAFVDLICILCCIHEKIFYLNIQYDVKKSFNRYLPMFKGNIGTRTGRNVLEGKEIHCDSAGFDNFDDYLTDSASSSPEKSIDTVRQNAIKSFLNAEKTVQDGESPLSKLPSKKRLSFKADATSDSDSSSITSFQPRNRLISKRGMQSFPGEDEEEEKKSLERFSPLVVPFKKSPSLGNKVYLPHSHSETKYTKRISKRGMKSFPDDDIDDDLQVYEIVNSPDYLNVEPIIMEKMVEDEQQNLSPNGGKENEENLSKIQNYENTKQSHQKSYSHVSSPTIKVNTKPGEKTAKSMPPKNWYIWEDNSLTDRAKIIITPYGVHEDTVNEKHCDSISEAEVPSVVEEELSEVDVVVTDEVISIDEKSLPKSEDSSKNEVSSDVTTSTDEERQKLKRKKRVAVRKLRVSPRRQRTSLRTKSTSPKKKALPAKRSLGSMGTRSAPSEEKRKSTTSSTKNKQALPMSKKNVSLSQKKKSSSNLRKRNVSSSQENKPVETRKRKRAASSSPKNKIPAKKAKINELTTRTSNHWTRSSTLKVKKESISPAKKQKKMISQKPDKVDTSSVPKMPLQKHEKKRSSTTLVTLPRKRRTSGPLSSEDSLVICNKEKRKSGRLCEEDSLVAFSQGYSKRISAEKSKSPAKTNHVTKDLNVSNLNSHEGPPDWLCQVCNGLIPQCLMTCIFCGFRRQSHEEDPNESDNDSQEGTTDWQCQGCEGLIPVSLKACIFCGLCKQESSQGSETQMSQHRNSPSSFYRKLFKQLRGKNTKHSPQNSKKGQKALSEPVEATSKYESPALQKTSLRSMKNQSSFSLKSNYTFNSYTDIKVDHKISYCVCSQSDTAVIGMMKLQRGGYRNPNQSLKEMFFTVLEGQVRVQIDSEKQQLSIHDTFVVAKNGEYSIENTSAKTACLIFTIIK</sequence>
<feature type="region of interest" description="Disordered" evidence="1">
    <location>
        <begin position="373"/>
        <end position="402"/>
    </location>
</feature>
<protein>
    <submittedName>
        <fullName evidence="4">GIPC</fullName>
    </submittedName>
</protein>
<keyword evidence="5" id="KW-1185">Reference proteome</keyword>
<dbReference type="InterPro" id="IPR055349">
    <property type="entry name" value="GH2_GIPC"/>
</dbReference>
<gene>
    <name evidence="4" type="ORF">SPHA_17989</name>
</gene>
<dbReference type="InterPro" id="IPR011051">
    <property type="entry name" value="RmlC_Cupin_sf"/>
</dbReference>
<accession>A0A812BJU3</accession>
<evidence type="ECO:0000259" key="2">
    <source>
        <dbReference type="Pfam" id="PF11699"/>
    </source>
</evidence>
<evidence type="ECO:0000256" key="1">
    <source>
        <dbReference type="SAM" id="MobiDB-lite"/>
    </source>
</evidence>